<dbReference type="RefSeq" id="WP_133284734.1">
    <property type="nucleotide sequence ID" value="NZ_SMSI01000002.1"/>
</dbReference>
<evidence type="ECO:0000259" key="3">
    <source>
        <dbReference type="Pfam" id="PF02470"/>
    </source>
</evidence>
<evidence type="ECO:0000256" key="1">
    <source>
        <dbReference type="SAM" id="Coils"/>
    </source>
</evidence>
<dbReference type="Proteomes" id="UP000295131">
    <property type="component" value="Unassembled WGS sequence"/>
</dbReference>
<evidence type="ECO:0000313" key="5">
    <source>
        <dbReference type="Proteomes" id="UP000295131"/>
    </source>
</evidence>
<gene>
    <name evidence="4" type="ORF">E2A64_12085</name>
</gene>
<proteinExistence type="predicted"/>
<dbReference type="SUPFAM" id="SSF58104">
    <property type="entry name" value="Methyl-accepting chemotaxis protein (MCP) signaling domain"/>
    <property type="match status" value="1"/>
</dbReference>
<keyword evidence="5" id="KW-1185">Reference proteome</keyword>
<evidence type="ECO:0000313" key="4">
    <source>
        <dbReference type="EMBL" id="TDH36033.1"/>
    </source>
</evidence>
<keyword evidence="2" id="KW-0472">Membrane</keyword>
<protein>
    <submittedName>
        <fullName evidence="4">MCE family protein</fullName>
    </submittedName>
</protein>
<dbReference type="InterPro" id="IPR003399">
    <property type="entry name" value="Mce/MlaD"/>
</dbReference>
<feature type="transmembrane region" description="Helical" evidence="2">
    <location>
        <begin position="7"/>
        <end position="28"/>
    </location>
</feature>
<dbReference type="OrthoDB" id="9808689at2"/>
<accession>A0A4R5PK12</accession>
<feature type="domain" description="Mce/MlaD" evidence="3">
    <location>
        <begin position="47"/>
        <end position="116"/>
    </location>
</feature>
<feature type="coiled-coil region" evidence="1">
    <location>
        <begin position="373"/>
        <end position="436"/>
    </location>
</feature>
<dbReference type="Pfam" id="PF02470">
    <property type="entry name" value="MlaD"/>
    <property type="match status" value="1"/>
</dbReference>
<comment type="caution">
    <text evidence="4">The sequence shown here is derived from an EMBL/GenBank/DDBJ whole genome shotgun (WGS) entry which is preliminary data.</text>
</comment>
<dbReference type="Gene3D" id="1.20.58.60">
    <property type="match status" value="1"/>
</dbReference>
<organism evidence="4 5">
    <name type="scientific">Pseudohoeflea suaedae</name>
    <dbReference type="NCBI Taxonomy" id="877384"/>
    <lineage>
        <taxon>Bacteria</taxon>
        <taxon>Pseudomonadati</taxon>
        <taxon>Pseudomonadota</taxon>
        <taxon>Alphaproteobacteria</taxon>
        <taxon>Hyphomicrobiales</taxon>
        <taxon>Rhizobiaceae</taxon>
        <taxon>Pseudohoeflea</taxon>
    </lineage>
</organism>
<dbReference type="PANTHER" id="PTHR36698">
    <property type="entry name" value="BLL5892 PROTEIN"/>
    <property type="match status" value="1"/>
</dbReference>
<dbReference type="AlphaFoldDB" id="A0A4R5PK12"/>
<name>A0A4R5PK12_9HYPH</name>
<keyword evidence="2" id="KW-0812">Transmembrane</keyword>
<dbReference type="EMBL" id="SMSI01000002">
    <property type="protein sequence ID" value="TDH36033.1"/>
    <property type="molecule type" value="Genomic_DNA"/>
</dbReference>
<reference evidence="4 5" key="1">
    <citation type="journal article" date="2013" name="Int. J. Syst. Evol. Microbiol.">
        <title>Hoeflea suaedae sp. nov., an endophytic bacterium isolated from the root of the halophyte Suaeda maritima.</title>
        <authorList>
            <person name="Chung E.J."/>
            <person name="Park J.A."/>
            <person name="Pramanik P."/>
            <person name="Bibi F."/>
            <person name="Jeon C.O."/>
            <person name="Chung Y.R."/>
        </authorList>
    </citation>
    <scope>NUCLEOTIDE SEQUENCE [LARGE SCALE GENOMIC DNA]</scope>
    <source>
        <strain evidence="4 5">YC6898</strain>
    </source>
</reference>
<sequence length="456" mass="49015">METRANYAIVGLFTVLVILSAFGFVYWMSQVGGGGETGRLIVRIPGSANGLSVGSAVRFNGIAVGSVRRLTIDSENPKFVIADTEVRADAPIFPDTKAALEIQGLTGSAYIELQGGTPSGTNIIREAIQNEGVAHLEADPSNITNLLATADQIMTRANNVIGEIEGFVNDARGPLTQTMRNAETFTDALAENSQGIDDFLKSVSGLSETIQSVSARLDSTLEAAQTLLESAQPEKITQIVTNVEKVTKDVADASGDISKVVTRLSDAAESFKTVGQQAGQTLERVDNLMAEVDPQKVRKVVDDISVASGDARVAIADAKNVVQTFTDRKDDYDQIITDVKQMANRLNNASTRVDGVLAKLDSLLGDDETNSLMTDARDTLKSFRDVADNLNARIGPIADNLQRFSTSGLSDVEALVQDARRSINRIESSISSIERDPQRVIFGGDTVKQYDGRTRR</sequence>
<keyword evidence="1" id="KW-0175">Coiled coil</keyword>
<evidence type="ECO:0000256" key="2">
    <source>
        <dbReference type="SAM" id="Phobius"/>
    </source>
</evidence>
<keyword evidence="2" id="KW-1133">Transmembrane helix</keyword>
<dbReference type="PANTHER" id="PTHR36698:SF2">
    <property type="entry name" value="MCE_MLAD DOMAIN-CONTAINING PROTEIN"/>
    <property type="match status" value="1"/>
</dbReference>